<dbReference type="InterPro" id="IPR000924">
    <property type="entry name" value="Glu/Gln-tRNA-synth"/>
</dbReference>
<dbReference type="EC" id="6.1.1.17" evidence="10"/>
<comment type="catalytic activity">
    <reaction evidence="10">
        <text>tRNA(Glu) + L-glutamate + ATP = L-glutamyl-tRNA(Glu) + AMP + diphosphate</text>
        <dbReference type="Rhea" id="RHEA:23540"/>
        <dbReference type="Rhea" id="RHEA-COMP:9663"/>
        <dbReference type="Rhea" id="RHEA-COMP:9680"/>
        <dbReference type="ChEBI" id="CHEBI:29985"/>
        <dbReference type="ChEBI" id="CHEBI:30616"/>
        <dbReference type="ChEBI" id="CHEBI:33019"/>
        <dbReference type="ChEBI" id="CHEBI:78442"/>
        <dbReference type="ChEBI" id="CHEBI:78520"/>
        <dbReference type="ChEBI" id="CHEBI:456215"/>
        <dbReference type="EC" id="6.1.1.17"/>
    </reaction>
</comment>
<dbReference type="Gene3D" id="1.10.10.350">
    <property type="match status" value="1"/>
</dbReference>
<evidence type="ECO:0000256" key="7">
    <source>
        <dbReference type="ARBA" id="ARBA00022840"/>
    </source>
</evidence>
<evidence type="ECO:0000256" key="8">
    <source>
        <dbReference type="ARBA" id="ARBA00022917"/>
    </source>
</evidence>
<dbReference type="EMBL" id="CP012332">
    <property type="protein sequence ID" value="AKU91122.1"/>
    <property type="molecule type" value="Genomic_DNA"/>
</dbReference>
<dbReference type="InterPro" id="IPR020058">
    <property type="entry name" value="Glu/Gln-tRNA-synth_Ib_cat-dom"/>
</dbReference>
<dbReference type="InterPro" id="IPR001412">
    <property type="entry name" value="aa-tRNA-synth_I_CS"/>
</dbReference>
<sequence length="470" mass="52280">MSDKPRVRFAPSPTGYLHIGGARTALFNWLYARHNGGTFVLRIEDTDKERSTDENTAAILEGLRWLGLDWDEGPDAGGPHTPYFQSQRGDLYRGYIQRLLDEGKAYPCYCTAEELEAKKAAAQAEKRQYRYDRTCRDRTDRPDLPHTVRLKVPLTGTTGFDDLVYGRIEVANENLQDWIIARTDGSPIYNFVVVIDDIEMGINLVMRGEDGLNNTQPQLTLYQALGVTPPRFAHLPFILGQDRSKLSKRHGPVSVTKYRDEGFLPEAMVNFLARIGWSHGDQELFTRDELIEKFSVEAVGNTAGVFPADKLVWINHERIKSMAPSDLASRVAPFVASAELPELPREKLEEVCRLQQERAKTLVELVDISRYFFVRVQPEEKAAAKFLTGPSLDYLREAREAIASAAGLDEGNLGPAFTALAEKHAVGLGKIAQPLRVALTGGTASPGIYDVIGLLGREESLARIDAVLPA</sequence>
<dbReference type="PATRIC" id="fig|1391653.3.peg.1578"/>
<dbReference type="GO" id="GO:0005524">
    <property type="term" value="F:ATP binding"/>
    <property type="evidence" value="ECO:0007669"/>
    <property type="project" value="UniProtKB-UniRule"/>
</dbReference>
<keyword evidence="10" id="KW-0479">Metal-binding</keyword>
<comment type="subcellular location">
    <subcellularLocation>
        <location evidence="1 10">Cytoplasm</location>
    </subcellularLocation>
</comment>
<evidence type="ECO:0000259" key="11">
    <source>
        <dbReference type="Pfam" id="PF00749"/>
    </source>
</evidence>
<dbReference type="GO" id="GO:0006424">
    <property type="term" value="P:glutamyl-tRNA aminoacylation"/>
    <property type="evidence" value="ECO:0007669"/>
    <property type="project" value="UniProtKB-UniRule"/>
</dbReference>
<comment type="similarity">
    <text evidence="2 10">Belongs to the class-I aminoacyl-tRNA synthetase family. Glutamate--tRNA ligase type 1 subfamily.</text>
</comment>
<dbReference type="SUPFAM" id="SSF48163">
    <property type="entry name" value="An anticodon-binding domain of class I aminoacyl-tRNA synthetases"/>
    <property type="match status" value="1"/>
</dbReference>
<dbReference type="PANTHER" id="PTHR43311">
    <property type="entry name" value="GLUTAMATE--TRNA LIGASE"/>
    <property type="match status" value="1"/>
</dbReference>
<evidence type="ECO:0000256" key="6">
    <source>
        <dbReference type="ARBA" id="ARBA00022741"/>
    </source>
</evidence>
<dbReference type="STRING" id="1391653.AKJ08_1509"/>
<comment type="subunit">
    <text evidence="3 10">Monomer.</text>
</comment>
<keyword evidence="8 10" id="KW-0648">Protein biosynthesis</keyword>
<dbReference type="RefSeq" id="WP_050725478.1">
    <property type="nucleotide sequence ID" value="NZ_CP012332.1"/>
</dbReference>
<dbReference type="GO" id="GO:0004818">
    <property type="term" value="F:glutamate-tRNA ligase activity"/>
    <property type="evidence" value="ECO:0007669"/>
    <property type="project" value="UniProtKB-UniRule"/>
</dbReference>
<keyword evidence="6 10" id="KW-0547">Nucleotide-binding</keyword>
<evidence type="ECO:0000313" key="13">
    <source>
        <dbReference type="EMBL" id="AKU91122.1"/>
    </source>
</evidence>
<dbReference type="PANTHER" id="PTHR43311:SF2">
    <property type="entry name" value="GLUTAMATE--TRNA LIGASE, MITOCHONDRIAL-RELATED"/>
    <property type="match status" value="1"/>
</dbReference>
<dbReference type="GO" id="GO:0008270">
    <property type="term" value="F:zinc ion binding"/>
    <property type="evidence" value="ECO:0007669"/>
    <property type="project" value="UniProtKB-UniRule"/>
</dbReference>
<keyword evidence="10" id="KW-0862">Zinc</keyword>
<keyword evidence="14" id="KW-1185">Reference proteome</keyword>
<feature type="domain" description="Glutamyl/glutaminyl-tRNA synthetase class Ib catalytic" evidence="11">
    <location>
        <begin position="6"/>
        <end position="313"/>
    </location>
</feature>
<dbReference type="PRINTS" id="PR00987">
    <property type="entry name" value="TRNASYNTHGLU"/>
</dbReference>
<dbReference type="Proteomes" id="UP000055590">
    <property type="component" value="Chromosome"/>
</dbReference>
<dbReference type="CDD" id="cd00808">
    <property type="entry name" value="GluRS_core"/>
    <property type="match status" value="1"/>
</dbReference>
<feature type="short sequence motif" description="'KMSKS' region" evidence="10">
    <location>
        <begin position="245"/>
        <end position="249"/>
    </location>
</feature>
<comment type="function">
    <text evidence="10">Catalyzes the attachment of glutamate to tRNA(Glu) in a two-step reaction: glutamate is first activated by ATP to form Glu-AMP and then transferred to the acceptor end of tRNA(Glu).</text>
</comment>
<feature type="binding site" evidence="10">
    <location>
        <position position="110"/>
    </location>
    <ligand>
        <name>Zn(2+)</name>
        <dbReference type="ChEBI" id="CHEBI:29105"/>
    </ligand>
</feature>
<feature type="binding site" evidence="10">
    <location>
        <position position="137"/>
    </location>
    <ligand>
        <name>Zn(2+)</name>
        <dbReference type="ChEBI" id="CHEBI:29105"/>
    </ligand>
</feature>
<dbReference type="Gene3D" id="3.40.50.620">
    <property type="entry name" value="HUPs"/>
    <property type="match status" value="1"/>
</dbReference>
<evidence type="ECO:0000256" key="3">
    <source>
        <dbReference type="ARBA" id="ARBA00011245"/>
    </source>
</evidence>
<dbReference type="InterPro" id="IPR045462">
    <property type="entry name" value="aa-tRNA-synth_I_cd-bd"/>
</dbReference>
<dbReference type="Pfam" id="PF19269">
    <property type="entry name" value="Anticodon_2"/>
    <property type="match status" value="1"/>
</dbReference>
<protein>
    <recommendedName>
        <fullName evidence="10">Glutamate--tRNA ligase</fullName>
        <ecNumber evidence="10">6.1.1.17</ecNumber>
    </recommendedName>
    <alternativeName>
        <fullName evidence="10">Glutamyl-tRNA synthetase</fullName>
        <shortName evidence="10">GluRS</shortName>
    </alternativeName>
</protein>
<keyword evidence="9 10" id="KW-0030">Aminoacyl-tRNA synthetase</keyword>
<dbReference type="GO" id="GO:0005829">
    <property type="term" value="C:cytosol"/>
    <property type="evidence" value="ECO:0007669"/>
    <property type="project" value="TreeGrafter"/>
</dbReference>
<dbReference type="InterPro" id="IPR033910">
    <property type="entry name" value="GluRS_core"/>
</dbReference>
<dbReference type="NCBIfam" id="TIGR00464">
    <property type="entry name" value="gltX_bact"/>
    <property type="match status" value="1"/>
</dbReference>
<keyword evidence="4 10" id="KW-0963">Cytoplasm</keyword>
<dbReference type="AlphaFoldDB" id="A0A0K1PC85"/>
<name>A0A0K1PC85_9BACT</name>
<evidence type="ECO:0000256" key="4">
    <source>
        <dbReference type="ARBA" id="ARBA00022490"/>
    </source>
</evidence>
<evidence type="ECO:0000259" key="12">
    <source>
        <dbReference type="Pfam" id="PF19269"/>
    </source>
</evidence>
<dbReference type="InterPro" id="IPR014729">
    <property type="entry name" value="Rossmann-like_a/b/a_fold"/>
</dbReference>
<evidence type="ECO:0000256" key="10">
    <source>
        <dbReference type="HAMAP-Rule" id="MF_00022"/>
    </source>
</evidence>
<reference evidence="13 14" key="1">
    <citation type="submission" date="2015-08" db="EMBL/GenBank/DDBJ databases">
        <authorList>
            <person name="Babu N.S."/>
            <person name="Beckwith C.J."/>
            <person name="Beseler K.G."/>
            <person name="Brison A."/>
            <person name="Carone J.V."/>
            <person name="Caskin T.P."/>
            <person name="Diamond M."/>
            <person name="Durham M.E."/>
            <person name="Foxe J.M."/>
            <person name="Go M."/>
            <person name="Henderson B.A."/>
            <person name="Jones I.B."/>
            <person name="McGettigan J.A."/>
            <person name="Micheletti S.J."/>
            <person name="Nasrallah M.E."/>
            <person name="Ortiz D."/>
            <person name="Piller C.R."/>
            <person name="Privatt S.R."/>
            <person name="Schneider S.L."/>
            <person name="Sharp S."/>
            <person name="Smith T.C."/>
            <person name="Stanton J.D."/>
            <person name="Ullery H.E."/>
            <person name="Wilson R.J."/>
            <person name="Serrano M.G."/>
            <person name="Buck G."/>
            <person name="Lee V."/>
            <person name="Wang Y."/>
            <person name="Carvalho R."/>
            <person name="Voegtly L."/>
            <person name="Shi R."/>
            <person name="Duckworth R."/>
            <person name="Johnson A."/>
            <person name="Loviza R."/>
            <person name="Walstead R."/>
            <person name="Shah Z."/>
            <person name="Kiflezghi M."/>
            <person name="Wade K."/>
            <person name="Ball S.L."/>
            <person name="Bradley K.W."/>
            <person name="Asai D.J."/>
            <person name="Bowman C.A."/>
            <person name="Russell D.A."/>
            <person name="Pope W.H."/>
            <person name="Jacobs-Sera D."/>
            <person name="Hendrix R.W."/>
            <person name="Hatfull G.F."/>
        </authorList>
    </citation>
    <scope>NUCLEOTIDE SEQUENCE [LARGE SCALE GENOMIC DNA]</scope>
    <source>
        <strain evidence="13 14">DSM 27710</strain>
    </source>
</reference>
<dbReference type="InterPro" id="IPR049940">
    <property type="entry name" value="GluQ/Sye"/>
</dbReference>
<feature type="binding site" evidence="10">
    <location>
        <position position="135"/>
    </location>
    <ligand>
        <name>Zn(2+)</name>
        <dbReference type="ChEBI" id="CHEBI:29105"/>
    </ligand>
</feature>
<gene>
    <name evidence="10" type="primary">gltX</name>
    <name evidence="13" type="ORF">AKJ08_1509</name>
</gene>
<dbReference type="HAMAP" id="MF_00022">
    <property type="entry name" value="Glu_tRNA_synth_type1"/>
    <property type="match status" value="1"/>
</dbReference>
<feature type="binding site" evidence="10">
    <location>
        <position position="248"/>
    </location>
    <ligand>
        <name>ATP</name>
        <dbReference type="ChEBI" id="CHEBI:30616"/>
    </ligand>
</feature>
<dbReference type="InterPro" id="IPR020751">
    <property type="entry name" value="aa-tRNA-synth_I_codon-bd_sub2"/>
</dbReference>
<dbReference type="InterPro" id="IPR004527">
    <property type="entry name" value="Glu-tRNA-ligase_bac/mito"/>
</dbReference>
<dbReference type="GO" id="GO:0000049">
    <property type="term" value="F:tRNA binding"/>
    <property type="evidence" value="ECO:0007669"/>
    <property type="project" value="InterPro"/>
</dbReference>
<feature type="short sequence motif" description="'HIGH' region" evidence="10">
    <location>
        <begin position="11"/>
        <end position="21"/>
    </location>
</feature>
<dbReference type="Pfam" id="PF00749">
    <property type="entry name" value="tRNA-synt_1c"/>
    <property type="match status" value="1"/>
</dbReference>
<evidence type="ECO:0000313" key="14">
    <source>
        <dbReference type="Proteomes" id="UP000055590"/>
    </source>
</evidence>
<dbReference type="SUPFAM" id="SSF52374">
    <property type="entry name" value="Nucleotidylyl transferase"/>
    <property type="match status" value="1"/>
</dbReference>
<dbReference type="OrthoDB" id="9807503at2"/>
<keyword evidence="5 10" id="KW-0436">Ligase</keyword>
<feature type="binding site" evidence="10">
    <location>
        <position position="108"/>
    </location>
    <ligand>
        <name>Zn(2+)</name>
        <dbReference type="ChEBI" id="CHEBI:29105"/>
    </ligand>
</feature>
<comment type="cofactor">
    <cofactor evidence="10">
        <name>Zn(2+)</name>
        <dbReference type="ChEBI" id="CHEBI:29105"/>
    </cofactor>
    <text evidence="10">Binds 1 zinc ion per subunit.</text>
</comment>
<accession>A0A0K1PC85</accession>
<feature type="domain" description="Aminoacyl-tRNA synthetase class I anticodon-binding" evidence="12">
    <location>
        <begin position="327"/>
        <end position="467"/>
    </location>
</feature>
<dbReference type="PROSITE" id="PS00178">
    <property type="entry name" value="AA_TRNA_LIGASE_I"/>
    <property type="match status" value="1"/>
</dbReference>
<proteinExistence type="inferred from homology"/>
<dbReference type="FunFam" id="3.40.50.620:FF:000007">
    <property type="entry name" value="Glutamate--tRNA ligase"/>
    <property type="match status" value="1"/>
</dbReference>
<keyword evidence="7 10" id="KW-0067">ATP-binding</keyword>
<evidence type="ECO:0000256" key="1">
    <source>
        <dbReference type="ARBA" id="ARBA00004496"/>
    </source>
</evidence>
<evidence type="ECO:0000256" key="2">
    <source>
        <dbReference type="ARBA" id="ARBA00007894"/>
    </source>
</evidence>
<evidence type="ECO:0000256" key="5">
    <source>
        <dbReference type="ARBA" id="ARBA00022598"/>
    </source>
</evidence>
<organism evidence="13 14">
    <name type="scientific">Vulgatibacter incomptus</name>
    <dbReference type="NCBI Taxonomy" id="1391653"/>
    <lineage>
        <taxon>Bacteria</taxon>
        <taxon>Pseudomonadati</taxon>
        <taxon>Myxococcota</taxon>
        <taxon>Myxococcia</taxon>
        <taxon>Myxococcales</taxon>
        <taxon>Cystobacterineae</taxon>
        <taxon>Vulgatibacteraceae</taxon>
        <taxon>Vulgatibacter</taxon>
    </lineage>
</organism>
<evidence type="ECO:0000256" key="9">
    <source>
        <dbReference type="ARBA" id="ARBA00023146"/>
    </source>
</evidence>
<dbReference type="InterPro" id="IPR008925">
    <property type="entry name" value="aa_tRNA-synth_I_cd-bd_sf"/>
</dbReference>
<dbReference type="KEGG" id="vin:AKJ08_1509"/>